<sequence>MIDPSGAPRLRVAVIGVGRVGSVLGAALARAGHFVAAGVGVSDTSLRRAERMLPDVPLLPADEAAALADLVLITVPDDQLAGLVQGLARTQTWRPGQLAVHTSGANGIDVFAPAAELGVVGMALHPVMTFAGREEDLLRLTDAAWGVTSPEEFRPVAETLVIELGGEPVWVPEASRARYHAALSMGSNHLVTLVNDAADVLRESGVDNPRRLLTPLLVASLDNALRLGDDALTGPVARGDSRTVDKHVHALAGTRYLNPYLAMAIRTLQRAQAAGRLTQQQCQELIAVIEAAEDIEGDG</sequence>
<reference evidence="3" key="1">
    <citation type="journal article" date="2018" name="Int. J. Syst. Evol. Microbiol.">
        <title>Jatrophihabitans telluris sp. nov., isolated from sediment soil of lava forest wetlands and the emended description of the genus Jatrophihabitans.</title>
        <authorList>
            <person name="Lee K.C."/>
            <person name="Suh M.K."/>
            <person name="Eom M.K."/>
            <person name="Kim K.K."/>
            <person name="Kim J.S."/>
            <person name="Kim D.S."/>
            <person name="Ko S.H."/>
            <person name="Shin Y.K."/>
            <person name="Lee J.S."/>
        </authorList>
    </citation>
    <scope>NUCLEOTIDE SEQUENCE</scope>
    <source>
        <strain evidence="3">N237</strain>
    </source>
</reference>
<name>A0ABY4R1B1_9ACTN</name>
<dbReference type="SUPFAM" id="SSF51735">
    <property type="entry name" value="NAD(P)-binding Rossmann-fold domains"/>
    <property type="match status" value="1"/>
</dbReference>
<dbReference type="Proteomes" id="UP001056336">
    <property type="component" value="Chromosome"/>
</dbReference>
<feature type="domain" description="DUF2520" evidence="2">
    <location>
        <begin position="145"/>
        <end position="265"/>
    </location>
</feature>
<dbReference type="InterPro" id="IPR037108">
    <property type="entry name" value="TM1727-like_C_sf"/>
</dbReference>
<feature type="domain" description="Putative oxidoreductase/dehydrogenase Rossmann-like" evidence="1">
    <location>
        <begin position="8"/>
        <end position="126"/>
    </location>
</feature>
<dbReference type="Pfam" id="PF10728">
    <property type="entry name" value="DUF2520"/>
    <property type="match status" value="1"/>
</dbReference>
<accession>A0ABY4R1B1</accession>
<dbReference type="SUPFAM" id="SSF48179">
    <property type="entry name" value="6-phosphogluconate dehydrogenase C-terminal domain-like"/>
    <property type="match status" value="1"/>
</dbReference>
<dbReference type="PANTHER" id="PTHR40459:SF1">
    <property type="entry name" value="CONSERVED HYPOTHETICAL ALANINE AND LEUCINE RICH PROTEIN"/>
    <property type="match status" value="1"/>
</dbReference>
<dbReference type="Gene3D" id="3.40.50.720">
    <property type="entry name" value="NAD(P)-binding Rossmann-like Domain"/>
    <property type="match status" value="1"/>
</dbReference>
<dbReference type="InterPro" id="IPR008927">
    <property type="entry name" value="6-PGluconate_DH-like_C_sf"/>
</dbReference>
<gene>
    <name evidence="3" type="ORF">M6D93_02725</name>
</gene>
<dbReference type="InterPro" id="IPR036291">
    <property type="entry name" value="NAD(P)-bd_dom_sf"/>
</dbReference>
<dbReference type="Gene3D" id="1.10.1040.20">
    <property type="entry name" value="ProC-like, C-terminal domain"/>
    <property type="match status" value="1"/>
</dbReference>
<evidence type="ECO:0000313" key="4">
    <source>
        <dbReference type="Proteomes" id="UP001056336"/>
    </source>
</evidence>
<dbReference type="InterPro" id="IPR018931">
    <property type="entry name" value="DUF2520"/>
</dbReference>
<organism evidence="3 4">
    <name type="scientific">Jatrophihabitans telluris</name>
    <dbReference type="NCBI Taxonomy" id="2038343"/>
    <lineage>
        <taxon>Bacteria</taxon>
        <taxon>Bacillati</taxon>
        <taxon>Actinomycetota</taxon>
        <taxon>Actinomycetes</taxon>
        <taxon>Jatrophihabitantales</taxon>
        <taxon>Jatrophihabitantaceae</taxon>
        <taxon>Jatrophihabitans</taxon>
    </lineage>
</organism>
<dbReference type="RefSeq" id="WP_249772788.1">
    <property type="nucleotide sequence ID" value="NZ_CP097332.1"/>
</dbReference>
<evidence type="ECO:0000313" key="3">
    <source>
        <dbReference type="EMBL" id="UQX88921.1"/>
    </source>
</evidence>
<keyword evidence="4" id="KW-1185">Reference proteome</keyword>
<dbReference type="Pfam" id="PF10727">
    <property type="entry name" value="Rossmann-like"/>
    <property type="match status" value="1"/>
</dbReference>
<proteinExistence type="predicted"/>
<dbReference type="EMBL" id="CP097332">
    <property type="protein sequence ID" value="UQX88921.1"/>
    <property type="molecule type" value="Genomic_DNA"/>
</dbReference>
<reference evidence="3" key="2">
    <citation type="submission" date="2022-05" db="EMBL/GenBank/DDBJ databases">
        <authorList>
            <person name="Kim J.-S."/>
            <person name="Lee K."/>
            <person name="Suh M."/>
            <person name="Eom M."/>
            <person name="Kim J.-S."/>
            <person name="Kim D.-S."/>
            <person name="Ko S.-H."/>
            <person name="Shin Y."/>
            <person name="Lee J.-S."/>
        </authorList>
    </citation>
    <scope>NUCLEOTIDE SEQUENCE</scope>
    <source>
        <strain evidence="3">N237</strain>
    </source>
</reference>
<evidence type="ECO:0000259" key="1">
    <source>
        <dbReference type="Pfam" id="PF10727"/>
    </source>
</evidence>
<protein>
    <submittedName>
        <fullName evidence="3">DUF2520 domain-containing protein</fullName>
    </submittedName>
</protein>
<dbReference type="PANTHER" id="PTHR40459">
    <property type="entry name" value="CONSERVED HYPOTHETICAL ALANINE AND LEUCINE RICH PROTEIN"/>
    <property type="match status" value="1"/>
</dbReference>
<evidence type="ECO:0000259" key="2">
    <source>
        <dbReference type="Pfam" id="PF10728"/>
    </source>
</evidence>
<dbReference type="InterPro" id="IPR019665">
    <property type="entry name" value="OxRdtase/DH_put_Rossmann_dom"/>
</dbReference>